<sequence length="97" mass="10550">MALIVPDKSRIMSFPDEAAVDAWLAANHAQETELWLRVYKRDSGVPTVTLLRREGGQATGAAPTNTPALVGTYRAPKGTLRPASSSPMFHARMVFPE</sequence>
<dbReference type="AlphaFoldDB" id="A0A150TYG7"/>
<evidence type="ECO:0000313" key="3">
    <source>
        <dbReference type="Proteomes" id="UP000075502"/>
    </source>
</evidence>
<evidence type="ECO:0000256" key="1">
    <source>
        <dbReference type="SAM" id="MobiDB-lite"/>
    </source>
</evidence>
<gene>
    <name evidence="2" type="ORF">BE21_16495</name>
</gene>
<accession>A0A150TYG7</accession>
<dbReference type="EMBL" id="JEME01000591">
    <property type="protein sequence ID" value="KYG09684.1"/>
    <property type="molecule type" value="Genomic_DNA"/>
</dbReference>
<feature type="region of interest" description="Disordered" evidence="1">
    <location>
        <begin position="56"/>
        <end position="75"/>
    </location>
</feature>
<reference evidence="2 3" key="1">
    <citation type="submission" date="2014-02" db="EMBL/GenBank/DDBJ databases">
        <title>The small core and large imbalanced accessory genome model reveals a collaborative survival strategy of Sorangium cellulosum strains in nature.</title>
        <authorList>
            <person name="Han K."/>
            <person name="Peng R."/>
            <person name="Blom J."/>
            <person name="Li Y.-Z."/>
        </authorList>
    </citation>
    <scope>NUCLEOTIDE SEQUENCE [LARGE SCALE GENOMIC DNA]</scope>
    <source>
        <strain evidence="2 3">So0007-03</strain>
    </source>
</reference>
<evidence type="ECO:0000313" key="2">
    <source>
        <dbReference type="EMBL" id="KYG09684.1"/>
    </source>
</evidence>
<organism evidence="2 3">
    <name type="scientific">Sorangium cellulosum</name>
    <name type="common">Polyangium cellulosum</name>
    <dbReference type="NCBI Taxonomy" id="56"/>
    <lineage>
        <taxon>Bacteria</taxon>
        <taxon>Pseudomonadati</taxon>
        <taxon>Myxococcota</taxon>
        <taxon>Polyangia</taxon>
        <taxon>Polyangiales</taxon>
        <taxon>Polyangiaceae</taxon>
        <taxon>Sorangium</taxon>
    </lineage>
</organism>
<dbReference type="Proteomes" id="UP000075502">
    <property type="component" value="Unassembled WGS sequence"/>
</dbReference>
<name>A0A150TYG7_SORCE</name>
<protein>
    <submittedName>
        <fullName evidence="2">Uncharacterized protein</fullName>
    </submittedName>
</protein>
<proteinExistence type="predicted"/>
<comment type="caution">
    <text evidence="2">The sequence shown here is derived from an EMBL/GenBank/DDBJ whole genome shotgun (WGS) entry which is preliminary data.</text>
</comment>